<dbReference type="SUPFAM" id="SSF46966">
    <property type="entry name" value="Spectrin repeat"/>
    <property type="match status" value="1"/>
</dbReference>
<reference evidence="1 2" key="1">
    <citation type="submission" date="2023-05" db="EMBL/GenBank/DDBJ databases">
        <title>B98-5 Cell Line De Novo Hybrid Assembly: An Optical Mapping Approach.</title>
        <authorList>
            <person name="Kananen K."/>
            <person name="Auerbach J.A."/>
            <person name="Kautto E."/>
            <person name="Blachly J.S."/>
        </authorList>
    </citation>
    <scope>NUCLEOTIDE SEQUENCE [LARGE SCALE GENOMIC DNA]</scope>
    <source>
        <strain evidence="1">B95-8</strain>
        <tissue evidence="1">Cell line</tissue>
    </source>
</reference>
<feature type="non-terminal residue" evidence="1">
    <location>
        <position position="84"/>
    </location>
</feature>
<accession>A0ABQ9VYK1</accession>
<dbReference type="Proteomes" id="UP001266305">
    <property type="component" value="Unassembled WGS sequence"/>
</dbReference>
<evidence type="ECO:0000313" key="2">
    <source>
        <dbReference type="Proteomes" id="UP001266305"/>
    </source>
</evidence>
<feature type="non-terminal residue" evidence="1">
    <location>
        <position position="1"/>
    </location>
</feature>
<comment type="caution">
    <text evidence="1">The sequence shown here is derived from an EMBL/GenBank/DDBJ whole genome shotgun (WGS) entry which is preliminary data.</text>
</comment>
<gene>
    <name evidence="1" type="ORF">P7K49_008712</name>
</gene>
<protein>
    <submittedName>
        <fullName evidence="1">Uncharacterized protein</fullName>
    </submittedName>
</protein>
<dbReference type="EMBL" id="JASSZA010000004">
    <property type="protein sequence ID" value="KAK2114446.1"/>
    <property type="molecule type" value="Genomic_DNA"/>
</dbReference>
<keyword evidence="2" id="KW-1185">Reference proteome</keyword>
<sequence>EDMEMKRQTLDQLSEIGQDVGQLLDNSKASKKINSDSEELTQRWDSLVQRLEDSSNQVTQAVAKLGMSQIPQKDLLETVRIREH</sequence>
<name>A0ABQ9VYK1_SAGOE</name>
<proteinExistence type="predicted"/>
<dbReference type="Gene3D" id="1.20.58.60">
    <property type="match status" value="1"/>
</dbReference>
<evidence type="ECO:0000313" key="1">
    <source>
        <dbReference type="EMBL" id="KAK2114446.1"/>
    </source>
</evidence>
<organism evidence="1 2">
    <name type="scientific">Saguinus oedipus</name>
    <name type="common">Cotton-top tamarin</name>
    <name type="synonym">Oedipomidas oedipus</name>
    <dbReference type="NCBI Taxonomy" id="9490"/>
    <lineage>
        <taxon>Eukaryota</taxon>
        <taxon>Metazoa</taxon>
        <taxon>Chordata</taxon>
        <taxon>Craniata</taxon>
        <taxon>Vertebrata</taxon>
        <taxon>Euteleostomi</taxon>
        <taxon>Mammalia</taxon>
        <taxon>Eutheria</taxon>
        <taxon>Euarchontoglires</taxon>
        <taxon>Primates</taxon>
        <taxon>Haplorrhini</taxon>
        <taxon>Platyrrhini</taxon>
        <taxon>Cebidae</taxon>
        <taxon>Callitrichinae</taxon>
        <taxon>Saguinus</taxon>
    </lineage>
</organism>